<evidence type="ECO:0000313" key="3">
    <source>
        <dbReference type="Proteomes" id="UP000001822"/>
    </source>
</evidence>
<dbReference type="SUPFAM" id="SSF143422">
    <property type="entry name" value="Transposase IS200-like"/>
    <property type="match status" value="1"/>
</dbReference>
<feature type="domain" description="Transposase IS200-like" evidence="1">
    <location>
        <begin position="4"/>
        <end position="100"/>
    </location>
</feature>
<name>A0A6N4SU09_CYTH3</name>
<protein>
    <recommendedName>
        <fullName evidence="1">Transposase IS200-like domain-containing protein</fullName>
    </recommendedName>
</protein>
<evidence type="ECO:0000259" key="1">
    <source>
        <dbReference type="SMART" id="SM01321"/>
    </source>
</evidence>
<dbReference type="PANTHER" id="PTHR34322">
    <property type="entry name" value="TRANSPOSASE, Y1_TNP DOMAIN-CONTAINING"/>
    <property type="match status" value="1"/>
</dbReference>
<dbReference type="PANTHER" id="PTHR34322:SF2">
    <property type="entry name" value="TRANSPOSASE IS200-LIKE DOMAIN-CONTAINING PROTEIN"/>
    <property type="match status" value="1"/>
</dbReference>
<proteinExistence type="predicted"/>
<dbReference type="GO" id="GO:0006313">
    <property type="term" value="P:DNA transposition"/>
    <property type="evidence" value="ECO:0007669"/>
    <property type="project" value="InterPro"/>
</dbReference>
<dbReference type="SMART" id="SM01321">
    <property type="entry name" value="Y1_Tnp"/>
    <property type="match status" value="1"/>
</dbReference>
<dbReference type="EMBL" id="CP000383">
    <property type="protein sequence ID" value="ABG59963.1"/>
    <property type="molecule type" value="Genomic_DNA"/>
</dbReference>
<keyword evidence="3" id="KW-1185">Reference proteome</keyword>
<accession>A0A6N4SU09</accession>
<dbReference type="Proteomes" id="UP000001822">
    <property type="component" value="Chromosome"/>
</dbReference>
<sequence>MIFLPGEFYHVYNRGNNKQLIFLENDNYIYFLQKMKKEIAAIADIAAYCLMPNHYHIILYVREDTDENKSKILSRKLGTLQSSYAQGMNKRYGTVDLYFNKK</sequence>
<dbReference type="Gene3D" id="3.30.70.1290">
    <property type="entry name" value="Transposase IS200-like"/>
    <property type="match status" value="1"/>
</dbReference>
<reference evidence="2 3" key="1">
    <citation type="journal article" date="2007" name="Appl. Environ. Microbiol.">
        <title>Genome sequence of the cellulolytic gliding bacterium Cytophaga hutchinsonii.</title>
        <authorList>
            <person name="Xie G."/>
            <person name="Bruce D.C."/>
            <person name="Challacombe J.F."/>
            <person name="Chertkov O."/>
            <person name="Detter J.C."/>
            <person name="Gilna P."/>
            <person name="Han C.S."/>
            <person name="Lucas S."/>
            <person name="Misra M."/>
            <person name="Myers G.L."/>
            <person name="Richardson P."/>
            <person name="Tapia R."/>
            <person name="Thayer N."/>
            <person name="Thompson L.S."/>
            <person name="Brettin T.S."/>
            <person name="Henrissat B."/>
            <person name="Wilson D.B."/>
            <person name="McBride M.J."/>
        </authorList>
    </citation>
    <scope>NUCLEOTIDE SEQUENCE [LARGE SCALE GENOMIC DNA]</scope>
    <source>
        <strain evidence="3">ATCC 33406 / DSM 1761 / CIP 103989 / NBRC 15051 / NCIMB 9469 / D465</strain>
    </source>
</reference>
<evidence type="ECO:0000313" key="2">
    <source>
        <dbReference type="EMBL" id="ABG59963.1"/>
    </source>
</evidence>
<organism evidence="2 3">
    <name type="scientific">Cytophaga hutchinsonii (strain ATCC 33406 / DSM 1761 / CIP 103989 / NBRC 15051 / NCIMB 9469 / D465)</name>
    <dbReference type="NCBI Taxonomy" id="269798"/>
    <lineage>
        <taxon>Bacteria</taxon>
        <taxon>Pseudomonadati</taxon>
        <taxon>Bacteroidota</taxon>
        <taxon>Cytophagia</taxon>
        <taxon>Cytophagales</taxon>
        <taxon>Cytophagaceae</taxon>
        <taxon>Cytophaga</taxon>
    </lineage>
</organism>
<dbReference type="GO" id="GO:0003677">
    <property type="term" value="F:DNA binding"/>
    <property type="evidence" value="ECO:0007669"/>
    <property type="project" value="InterPro"/>
</dbReference>
<dbReference type="GO" id="GO:0004803">
    <property type="term" value="F:transposase activity"/>
    <property type="evidence" value="ECO:0007669"/>
    <property type="project" value="InterPro"/>
</dbReference>
<dbReference type="InterPro" id="IPR002686">
    <property type="entry name" value="Transposase_17"/>
</dbReference>
<dbReference type="KEGG" id="chu:CHU_2713"/>
<dbReference type="AlphaFoldDB" id="A0A6N4SU09"/>
<dbReference type="InterPro" id="IPR036515">
    <property type="entry name" value="Transposase_17_sf"/>
</dbReference>
<gene>
    <name evidence="2" type="ordered locus">CHU_2713</name>
</gene>